<keyword evidence="5" id="KW-1185">Reference proteome</keyword>
<accession>L1K2D6</accession>
<dbReference type="EnsemblProtists" id="EKX54742">
    <property type="protein sequence ID" value="EKX54742"/>
    <property type="gene ID" value="GUITHDRAFT_131771"/>
</dbReference>
<feature type="compositionally biased region" description="Acidic residues" evidence="1">
    <location>
        <begin position="162"/>
        <end position="176"/>
    </location>
</feature>
<dbReference type="GeneID" id="17311777"/>
<dbReference type="KEGG" id="gtt:GUITHDRAFT_131771"/>
<evidence type="ECO:0000313" key="4">
    <source>
        <dbReference type="EnsemblProtists" id="EKX54742"/>
    </source>
</evidence>
<evidence type="ECO:0000259" key="2">
    <source>
        <dbReference type="PROSITE" id="PS50802"/>
    </source>
</evidence>
<feature type="compositionally biased region" description="Basic and acidic residues" evidence="1">
    <location>
        <begin position="183"/>
        <end position="195"/>
    </location>
</feature>
<dbReference type="PROSITE" id="PS50802">
    <property type="entry name" value="OTU"/>
    <property type="match status" value="1"/>
</dbReference>
<feature type="region of interest" description="Disordered" evidence="1">
    <location>
        <begin position="150"/>
        <end position="203"/>
    </location>
</feature>
<reference evidence="3 5" key="1">
    <citation type="journal article" date="2012" name="Nature">
        <title>Algal genomes reveal evolutionary mosaicism and the fate of nucleomorphs.</title>
        <authorList>
            <consortium name="DOE Joint Genome Institute"/>
            <person name="Curtis B.A."/>
            <person name="Tanifuji G."/>
            <person name="Burki F."/>
            <person name="Gruber A."/>
            <person name="Irimia M."/>
            <person name="Maruyama S."/>
            <person name="Arias M.C."/>
            <person name="Ball S.G."/>
            <person name="Gile G.H."/>
            <person name="Hirakawa Y."/>
            <person name="Hopkins J.F."/>
            <person name="Kuo A."/>
            <person name="Rensing S.A."/>
            <person name="Schmutz J."/>
            <person name="Symeonidi A."/>
            <person name="Elias M."/>
            <person name="Eveleigh R.J."/>
            <person name="Herman E.K."/>
            <person name="Klute M.J."/>
            <person name="Nakayama T."/>
            <person name="Obornik M."/>
            <person name="Reyes-Prieto A."/>
            <person name="Armbrust E.V."/>
            <person name="Aves S.J."/>
            <person name="Beiko R.G."/>
            <person name="Coutinho P."/>
            <person name="Dacks J.B."/>
            <person name="Durnford D.G."/>
            <person name="Fast N.M."/>
            <person name="Green B.R."/>
            <person name="Grisdale C.J."/>
            <person name="Hempel F."/>
            <person name="Henrissat B."/>
            <person name="Hoppner M.P."/>
            <person name="Ishida K."/>
            <person name="Kim E."/>
            <person name="Koreny L."/>
            <person name="Kroth P.G."/>
            <person name="Liu Y."/>
            <person name="Malik S.B."/>
            <person name="Maier U.G."/>
            <person name="McRose D."/>
            <person name="Mock T."/>
            <person name="Neilson J.A."/>
            <person name="Onodera N.T."/>
            <person name="Poole A.M."/>
            <person name="Pritham E.J."/>
            <person name="Richards T.A."/>
            <person name="Rocap G."/>
            <person name="Roy S.W."/>
            <person name="Sarai C."/>
            <person name="Schaack S."/>
            <person name="Shirato S."/>
            <person name="Slamovits C.H."/>
            <person name="Spencer D.F."/>
            <person name="Suzuki S."/>
            <person name="Worden A.Z."/>
            <person name="Zauner S."/>
            <person name="Barry K."/>
            <person name="Bell C."/>
            <person name="Bharti A.K."/>
            <person name="Crow J.A."/>
            <person name="Grimwood J."/>
            <person name="Kramer R."/>
            <person name="Lindquist E."/>
            <person name="Lucas S."/>
            <person name="Salamov A."/>
            <person name="McFadden G.I."/>
            <person name="Lane C.E."/>
            <person name="Keeling P.J."/>
            <person name="Gray M.W."/>
            <person name="Grigoriev I.V."/>
            <person name="Archibald J.M."/>
        </authorList>
    </citation>
    <scope>NUCLEOTIDE SEQUENCE</scope>
    <source>
        <strain evidence="3 5">CCMP2712</strain>
    </source>
</reference>
<evidence type="ECO:0000313" key="3">
    <source>
        <dbReference type="EMBL" id="EKX54742.1"/>
    </source>
</evidence>
<feature type="domain" description="OTU" evidence="2">
    <location>
        <begin position="359"/>
        <end position="448"/>
    </location>
</feature>
<dbReference type="Proteomes" id="UP000011087">
    <property type="component" value="Unassembled WGS sequence"/>
</dbReference>
<proteinExistence type="predicted"/>
<dbReference type="PaxDb" id="55529-EKX54742"/>
<organism evidence="3">
    <name type="scientific">Guillardia theta (strain CCMP2712)</name>
    <name type="common">Cryptophyte</name>
    <dbReference type="NCBI Taxonomy" id="905079"/>
    <lineage>
        <taxon>Eukaryota</taxon>
        <taxon>Cryptophyceae</taxon>
        <taxon>Pyrenomonadales</taxon>
        <taxon>Geminigeraceae</taxon>
        <taxon>Guillardia</taxon>
    </lineage>
</organism>
<gene>
    <name evidence="3" type="ORF">GUITHDRAFT_131771</name>
</gene>
<reference evidence="5" key="2">
    <citation type="submission" date="2012-11" db="EMBL/GenBank/DDBJ databases">
        <authorList>
            <person name="Kuo A."/>
            <person name="Curtis B.A."/>
            <person name="Tanifuji G."/>
            <person name="Burki F."/>
            <person name="Gruber A."/>
            <person name="Irimia M."/>
            <person name="Maruyama S."/>
            <person name="Arias M.C."/>
            <person name="Ball S.G."/>
            <person name="Gile G.H."/>
            <person name="Hirakawa Y."/>
            <person name="Hopkins J.F."/>
            <person name="Rensing S.A."/>
            <person name="Schmutz J."/>
            <person name="Symeonidi A."/>
            <person name="Elias M."/>
            <person name="Eveleigh R.J."/>
            <person name="Herman E.K."/>
            <person name="Klute M.J."/>
            <person name="Nakayama T."/>
            <person name="Obornik M."/>
            <person name="Reyes-Prieto A."/>
            <person name="Armbrust E.V."/>
            <person name="Aves S.J."/>
            <person name="Beiko R.G."/>
            <person name="Coutinho P."/>
            <person name="Dacks J.B."/>
            <person name="Durnford D.G."/>
            <person name="Fast N.M."/>
            <person name="Green B.R."/>
            <person name="Grisdale C."/>
            <person name="Hempe F."/>
            <person name="Henrissat B."/>
            <person name="Hoppner M.P."/>
            <person name="Ishida K.-I."/>
            <person name="Kim E."/>
            <person name="Koreny L."/>
            <person name="Kroth P.G."/>
            <person name="Liu Y."/>
            <person name="Malik S.-B."/>
            <person name="Maier U.G."/>
            <person name="McRose D."/>
            <person name="Mock T."/>
            <person name="Neilson J.A."/>
            <person name="Onodera N.T."/>
            <person name="Poole A.M."/>
            <person name="Pritham E.J."/>
            <person name="Richards T.A."/>
            <person name="Rocap G."/>
            <person name="Roy S.W."/>
            <person name="Sarai C."/>
            <person name="Schaack S."/>
            <person name="Shirato S."/>
            <person name="Slamovits C.H."/>
            <person name="Spencer D.F."/>
            <person name="Suzuki S."/>
            <person name="Worden A.Z."/>
            <person name="Zauner S."/>
            <person name="Barry K."/>
            <person name="Bell C."/>
            <person name="Bharti A.K."/>
            <person name="Crow J.A."/>
            <person name="Grimwood J."/>
            <person name="Kramer R."/>
            <person name="Lindquist E."/>
            <person name="Lucas S."/>
            <person name="Salamov A."/>
            <person name="McFadden G.I."/>
            <person name="Lane C.E."/>
            <person name="Keeling P.J."/>
            <person name="Gray M.W."/>
            <person name="Grigoriev I.V."/>
            <person name="Archibald J.M."/>
        </authorList>
    </citation>
    <scope>NUCLEOTIDE SEQUENCE</scope>
    <source>
        <strain evidence="5">CCMP2712</strain>
    </source>
</reference>
<name>L1K2D6_GUITC</name>
<evidence type="ECO:0000313" key="5">
    <source>
        <dbReference type="Proteomes" id="UP000011087"/>
    </source>
</evidence>
<dbReference type="HOGENOM" id="CLU_611713_0_0_1"/>
<dbReference type="AlphaFoldDB" id="L1K2D6"/>
<dbReference type="EMBL" id="JH992966">
    <property type="protein sequence ID" value="EKX54742.1"/>
    <property type="molecule type" value="Genomic_DNA"/>
</dbReference>
<evidence type="ECO:0000256" key="1">
    <source>
        <dbReference type="SAM" id="MobiDB-lite"/>
    </source>
</evidence>
<reference evidence="4" key="3">
    <citation type="submission" date="2015-06" db="UniProtKB">
        <authorList>
            <consortium name="EnsemblProtists"/>
        </authorList>
    </citation>
    <scope>IDENTIFICATION</scope>
</reference>
<dbReference type="RefSeq" id="XP_005841722.1">
    <property type="nucleotide sequence ID" value="XM_005841665.1"/>
</dbReference>
<dbReference type="InterPro" id="IPR003323">
    <property type="entry name" value="OTU_dom"/>
</dbReference>
<protein>
    <recommendedName>
        <fullName evidence="2">OTU domain-containing protein</fullName>
    </recommendedName>
</protein>
<sequence>MRTRKSNGVSSDDLTLDNLPLGWKHREGEEGNMIYTTNDGIRLSTEEEARRYLEEKKMKEEDQTLILENLVWKVDRRRKQRVSENGGSKKYQVDILLKLRHSDGKDEASEMGKSATSSKAKAVIPSYLRSRFGDKGSAYKDVAPSRSIEFLSPHRKAKRQEEDDEDDDEEKEEEETTSQSRNASDHDENKCEEKTPRKRTRDWHSSCDNNGFFLGEGSRSPQLDDLRAFVMDRKSYWGDEIALRVFADRFKIASDGHLYLNSGMIHRLKEDCPQGWDSNLEESAKLFFSASIEHDVLPTLRTPVIRNTHTLRQVKSANSIERQCNNGTAFESWVIDGFPAGTSFVERIVCSRNGDNPEFTISNTPGDGDCLFYAMADVAMEVLGDVNNSEIPPEIHQLKGNESSVSVQVTCDPIPSPSSVFCSQRLRQMVSESLTEDELAFFIAANGL</sequence>